<organism evidence="1 2">
    <name type="scientific">Streptomyces nigrescens</name>
    <dbReference type="NCBI Taxonomy" id="1920"/>
    <lineage>
        <taxon>Bacteria</taxon>
        <taxon>Bacillati</taxon>
        <taxon>Actinomycetota</taxon>
        <taxon>Actinomycetes</taxon>
        <taxon>Kitasatosporales</taxon>
        <taxon>Streptomycetaceae</taxon>
        <taxon>Streptomyces</taxon>
    </lineage>
</organism>
<proteinExistence type="predicted"/>
<dbReference type="EMBL" id="AP026073">
    <property type="protein sequence ID" value="BDM69339.1"/>
    <property type="molecule type" value="Genomic_DNA"/>
</dbReference>
<evidence type="ECO:0000313" key="2">
    <source>
        <dbReference type="Proteomes" id="UP001059597"/>
    </source>
</evidence>
<evidence type="ECO:0000313" key="1">
    <source>
        <dbReference type="EMBL" id="BDM69339.1"/>
    </source>
</evidence>
<accession>A0ABM7ZSI0</accession>
<protein>
    <submittedName>
        <fullName evidence="1">Uncharacterized protein</fullName>
    </submittedName>
</protein>
<reference evidence="1" key="1">
    <citation type="submission" date="2022-06" db="EMBL/GenBank/DDBJ databases">
        <title>Complete genome sequence of Streptomyces nigrescens HEK616.</title>
        <authorList>
            <person name="Asamizu S."/>
            <person name="Onaka H."/>
        </authorList>
    </citation>
    <scope>NUCLEOTIDE SEQUENCE</scope>
    <source>
        <strain evidence="1">HEK616</strain>
    </source>
</reference>
<keyword evidence="2" id="KW-1185">Reference proteome</keyword>
<name>A0ABM7ZSI0_STRNI</name>
<gene>
    <name evidence="1" type="ORF">HEK616_28260</name>
</gene>
<sequence length="124" mass="12251">MARATVVYALGSMPGGTAAGAAEGAMAGLSAVAGAMEAAVNPAASADAPVAVTTARREGCVSCDRDAGRVAGKASEACCFSPDASGSLVLGTVTWGVLMSCEFIAHHTWHTSGAEPVSSHGRER</sequence>
<dbReference type="Proteomes" id="UP001059597">
    <property type="component" value="Chromosome"/>
</dbReference>